<dbReference type="RefSeq" id="XP_001584733.1">
    <property type="nucleotide sequence ID" value="XM_001584683.1"/>
</dbReference>
<proteinExistence type="predicted"/>
<dbReference type="EMBL" id="CH476652">
    <property type="protein sequence ID" value="EDO00476.1"/>
    <property type="molecule type" value="Genomic_DNA"/>
</dbReference>
<dbReference type="KEGG" id="ssl:SS1G_14346"/>
<organism evidence="2 3">
    <name type="scientific">Sclerotinia sclerotiorum (strain ATCC 18683 / 1980 / Ss-1)</name>
    <name type="common">White mold</name>
    <name type="synonym">Whetzelinia sclerotiorum</name>
    <dbReference type="NCBI Taxonomy" id="665079"/>
    <lineage>
        <taxon>Eukaryota</taxon>
        <taxon>Fungi</taxon>
        <taxon>Dikarya</taxon>
        <taxon>Ascomycota</taxon>
        <taxon>Pezizomycotina</taxon>
        <taxon>Leotiomycetes</taxon>
        <taxon>Helotiales</taxon>
        <taxon>Sclerotiniaceae</taxon>
        <taxon>Sclerotinia</taxon>
    </lineage>
</organism>
<keyword evidence="3" id="KW-1185">Reference proteome</keyword>
<reference evidence="3" key="1">
    <citation type="journal article" date="2011" name="PLoS Genet.">
        <title>Genomic analysis of the necrotrophic fungal pathogens Sclerotinia sclerotiorum and Botrytis cinerea.</title>
        <authorList>
            <person name="Amselem J."/>
            <person name="Cuomo C.A."/>
            <person name="van Kan J.A."/>
            <person name="Viaud M."/>
            <person name="Benito E.P."/>
            <person name="Couloux A."/>
            <person name="Coutinho P.M."/>
            <person name="de Vries R.P."/>
            <person name="Dyer P.S."/>
            <person name="Fillinger S."/>
            <person name="Fournier E."/>
            <person name="Gout L."/>
            <person name="Hahn M."/>
            <person name="Kohn L."/>
            <person name="Lapalu N."/>
            <person name="Plummer K.M."/>
            <person name="Pradier J.M."/>
            <person name="Quevillon E."/>
            <person name="Sharon A."/>
            <person name="Simon A."/>
            <person name="ten Have A."/>
            <person name="Tudzynski B."/>
            <person name="Tudzynski P."/>
            <person name="Wincker P."/>
            <person name="Andrew M."/>
            <person name="Anthouard V."/>
            <person name="Beever R.E."/>
            <person name="Beffa R."/>
            <person name="Benoit I."/>
            <person name="Bouzid O."/>
            <person name="Brault B."/>
            <person name="Chen Z."/>
            <person name="Choquer M."/>
            <person name="Collemare J."/>
            <person name="Cotton P."/>
            <person name="Danchin E.G."/>
            <person name="Da Silva C."/>
            <person name="Gautier A."/>
            <person name="Giraud C."/>
            <person name="Giraud T."/>
            <person name="Gonzalez C."/>
            <person name="Grossetete S."/>
            <person name="Guldener U."/>
            <person name="Henrissat B."/>
            <person name="Howlett B.J."/>
            <person name="Kodira C."/>
            <person name="Kretschmer M."/>
            <person name="Lappartient A."/>
            <person name="Leroch M."/>
            <person name="Levis C."/>
            <person name="Mauceli E."/>
            <person name="Neuveglise C."/>
            <person name="Oeser B."/>
            <person name="Pearson M."/>
            <person name="Poulain J."/>
            <person name="Poussereau N."/>
            <person name="Quesneville H."/>
            <person name="Rascle C."/>
            <person name="Schumacher J."/>
            <person name="Segurens B."/>
            <person name="Sexton A."/>
            <person name="Silva E."/>
            <person name="Sirven C."/>
            <person name="Soanes D.M."/>
            <person name="Talbot N.J."/>
            <person name="Templeton M."/>
            <person name="Yandava C."/>
            <person name="Yarden O."/>
            <person name="Zeng Q."/>
            <person name="Rollins J.A."/>
            <person name="Lebrun M.H."/>
            <person name="Dickman M."/>
        </authorList>
    </citation>
    <scope>NUCLEOTIDE SEQUENCE [LARGE SCALE GENOMIC DNA]</scope>
    <source>
        <strain evidence="3">ATCC 18683 / 1980 / Ss-1</strain>
    </source>
</reference>
<dbReference type="InParanoid" id="A7F9R5"/>
<dbReference type="Proteomes" id="UP000001312">
    <property type="component" value="Unassembled WGS sequence"/>
</dbReference>
<evidence type="ECO:0000313" key="2">
    <source>
        <dbReference type="EMBL" id="EDO00476.1"/>
    </source>
</evidence>
<feature type="compositionally biased region" description="Polar residues" evidence="1">
    <location>
        <begin position="1"/>
        <end position="10"/>
    </location>
</feature>
<dbReference type="AlphaFoldDB" id="A7F9R5"/>
<feature type="compositionally biased region" description="Low complexity" evidence="1">
    <location>
        <begin position="12"/>
        <end position="22"/>
    </location>
</feature>
<evidence type="ECO:0000256" key="1">
    <source>
        <dbReference type="SAM" id="MobiDB-lite"/>
    </source>
</evidence>
<dbReference type="GeneID" id="5480815"/>
<evidence type="ECO:0000313" key="3">
    <source>
        <dbReference type="Proteomes" id="UP000001312"/>
    </source>
</evidence>
<sequence length="45" mass="4813">MEQNGTNNGQDAKPPASSAAAGAKKRRKVNHGMQKFPKGTNDFQV</sequence>
<feature type="region of interest" description="Disordered" evidence="1">
    <location>
        <begin position="1"/>
        <end position="45"/>
    </location>
</feature>
<gene>
    <name evidence="2" type="ORF">SS1G_14346</name>
</gene>
<name>A7F9R5_SCLS1</name>
<accession>A7F9R5</accession>
<protein>
    <submittedName>
        <fullName evidence="2">Uncharacterized protein</fullName>
    </submittedName>
</protein>